<dbReference type="EMBL" id="SWCJ01000002">
    <property type="protein sequence ID" value="TKB57509.1"/>
    <property type="molecule type" value="Genomic_DNA"/>
</dbReference>
<evidence type="ECO:0000313" key="2">
    <source>
        <dbReference type="EMBL" id="TKB57509.1"/>
    </source>
</evidence>
<feature type="signal peptide" evidence="1">
    <location>
        <begin position="1"/>
        <end position="24"/>
    </location>
</feature>
<keyword evidence="3" id="KW-1185">Reference proteome</keyword>
<evidence type="ECO:0000313" key="3">
    <source>
        <dbReference type="Proteomes" id="UP000305675"/>
    </source>
</evidence>
<dbReference type="Proteomes" id="UP000305675">
    <property type="component" value="Unassembled WGS sequence"/>
</dbReference>
<dbReference type="RefSeq" id="WP_136862154.1">
    <property type="nucleotide sequence ID" value="NZ_SWCJ01000002.1"/>
</dbReference>
<gene>
    <name evidence="2" type="ORF">FCL42_04355</name>
</gene>
<dbReference type="Gene3D" id="2.50.20.10">
    <property type="entry name" value="Lipoprotein localisation LolA/LolB/LppX"/>
    <property type="match status" value="1"/>
</dbReference>
<keyword evidence="1" id="KW-0732">Signal</keyword>
<sequence>MNKHYSLLASSLLAISTLSFGVVAAVSPEKAAELGKSLTPLGAEMAGNADGTIPPWTGGLTQVPASYQGGTALTDPFADEKPLFTISAANVDQYQDKLTPGQVALLKKYPDTLSFPVYQTHRTVALPQFIYDYAKENATKAQLVSGGNGIAGVKDYVPFPIPNNAVEIVWNHITRYRGGSVERTSVQAPVLRNGDYTPIKAIDRFVWPTSMKEPKDDKKDDNVLFYYTLEVLEPSRLTGNVLLVHETMDQVKEARRAWVYNAGQRRVRRAPQVAYDGPGFAADGQRTSDQLDMYNGAPDKYNWELKGKQELYIPYNAFRLANKELSYDDILLPGHLNPEHLRYELHRVWVVEGTVKDDERHVYAKRTIYVDEDSWQAAVIDHYDARGELWRVQEAHELQYYNVTVPWMAAEVLHDLTNGRYMALGLTNEEKVGLDFDFLASRRDFTTSALRRKGKR</sequence>
<proteinExistence type="predicted"/>
<dbReference type="AlphaFoldDB" id="A0A4U1BWE1"/>
<feature type="chain" id="PRO_5020673869" evidence="1">
    <location>
        <begin position="25"/>
        <end position="456"/>
    </location>
</feature>
<protein>
    <submittedName>
        <fullName evidence="2">DUF1329 domain-containing protein</fullName>
    </submittedName>
</protein>
<dbReference type="InterPro" id="IPR010752">
    <property type="entry name" value="DUF1329"/>
</dbReference>
<dbReference type="Pfam" id="PF07044">
    <property type="entry name" value="DUF1329"/>
    <property type="match status" value="1"/>
</dbReference>
<dbReference type="OrthoDB" id="178023at2"/>
<name>A0A4U1BWE1_9GAMM</name>
<organism evidence="2 3">
    <name type="scientific">Ferrimonas aestuarii</name>
    <dbReference type="NCBI Taxonomy" id="2569539"/>
    <lineage>
        <taxon>Bacteria</taxon>
        <taxon>Pseudomonadati</taxon>
        <taxon>Pseudomonadota</taxon>
        <taxon>Gammaproteobacteria</taxon>
        <taxon>Alteromonadales</taxon>
        <taxon>Ferrimonadaceae</taxon>
        <taxon>Ferrimonas</taxon>
    </lineage>
</organism>
<accession>A0A4U1BWE1</accession>
<comment type="caution">
    <text evidence="2">The sequence shown here is derived from an EMBL/GenBank/DDBJ whole genome shotgun (WGS) entry which is preliminary data.</text>
</comment>
<reference evidence="2 3" key="1">
    <citation type="submission" date="2019-04" db="EMBL/GenBank/DDBJ databases">
        <authorList>
            <person name="Hwang J.C."/>
        </authorList>
    </citation>
    <scope>NUCLEOTIDE SEQUENCE [LARGE SCALE GENOMIC DNA]</scope>
    <source>
        <strain evidence="2 3">IMCC35002</strain>
    </source>
</reference>
<evidence type="ECO:0000256" key="1">
    <source>
        <dbReference type="SAM" id="SignalP"/>
    </source>
</evidence>
<dbReference type="CDD" id="cd16329">
    <property type="entry name" value="LolA_like"/>
    <property type="match status" value="1"/>
</dbReference>